<dbReference type="EMBL" id="FZNY01000001">
    <property type="protein sequence ID" value="SNR47724.1"/>
    <property type="molecule type" value="Genomic_DNA"/>
</dbReference>
<evidence type="ECO:0008006" key="3">
    <source>
        <dbReference type="Google" id="ProtNLM"/>
    </source>
</evidence>
<organism evidence="1 2">
    <name type="scientific">Dokdonia pacifica</name>
    <dbReference type="NCBI Taxonomy" id="1627892"/>
    <lineage>
        <taxon>Bacteria</taxon>
        <taxon>Pseudomonadati</taxon>
        <taxon>Bacteroidota</taxon>
        <taxon>Flavobacteriia</taxon>
        <taxon>Flavobacteriales</taxon>
        <taxon>Flavobacteriaceae</taxon>
        <taxon>Dokdonia</taxon>
    </lineage>
</organism>
<dbReference type="RefSeq" id="WP_089370521.1">
    <property type="nucleotide sequence ID" value="NZ_BMEP01000003.1"/>
</dbReference>
<dbReference type="AlphaFoldDB" id="A0A238WN94"/>
<proteinExistence type="predicted"/>
<evidence type="ECO:0000313" key="1">
    <source>
        <dbReference type="EMBL" id="SNR47724.1"/>
    </source>
</evidence>
<accession>A0A238WN94</accession>
<gene>
    <name evidence="1" type="ORF">SAMN06265376_1011234</name>
</gene>
<name>A0A238WN94_9FLAO</name>
<evidence type="ECO:0000313" key="2">
    <source>
        <dbReference type="Proteomes" id="UP000198379"/>
    </source>
</evidence>
<reference evidence="1 2" key="1">
    <citation type="submission" date="2017-06" db="EMBL/GenBank/DDBJ databases">
        <authorList>
            <person name="Kim H.J."/>
            <person name="Triplett B.A."/>
        </authorList>
    </citation>
    <scope>NUCLEOTIDE SEQUENCE [LARGE SCALE GENOMIC DNA]</scope>
    <source>
        <strain evidence="1 2">DSM 25597</strain>
    </source>
</reference>
<sequence>MDSKERLEILKEILLTEEREFDKDLVLKIEKLKSRQDNLSDRVTPILDERMDDFVENMPKALGPVITETLKTEIKKSQEAVAEALYPVMGKMIKKYVQAEIKKLNEDINKRLNKTFSFRNWFSGKDNNIDAAALMYEQYKARIEQIMIIEKGSGLLKANYAKRPTLDEDMLAGMLTAIKSFVEDAYNQGEMELERIDYELFTIHLQNFSNYYIAVVITGIYDDDYKDKLEDVLLDFAQFVVNKSDLENPETFTKKLKSYFTDERI</sequence>
<dbReference type="Proteomes" id="UP000198379">
    <property type="component" value="Unassembled WGS sequence"/>
</dbReference>
<protein>
    <recommendedName>
        <fullName evidence="3">Cell envelope biogenesis protein OmpA</fullName>
    </recommendedName>
</protein>
<dbReference type="OrthoDB" id="5347798at2"/>
<keyword evidence="2" id="KW-1185">Reference proteome</keyword>